<evidence type="ECO:0000313" key="6">
    <source>
        <dbReference type="Proteomes" id="UP001262754"/>
    </source>
</evidence>
<proteinExistence type="inferred from homology"/>
<dbReference type="InterPro" id="IPR029044">
    <property type="entry name" value="Nucleotide-diphossugar_trans"/>
</dbReference>
<keyword evidence="2" id="KW-0328">Glycosyltransferase</keyword>
<dbReference type="CDD" id="cd00761">
    <property type="entry name" value="Glyco_tranf_GTA_type"/>
    <property type="match status" value="1"/>
</dbReference>
<organism evidence="5 6">
    <name type="scientific">Caulobacter rhizosphaerae</name>
    <dbReference type="NCBI Taxonomy" id="2010972"/>
    <lineage>
        <taxon>Bacteria</taxon>
        <taxon>Pseudomonadati</taxon>
        <taxon>Pseudomonadota</taxon>
        <taxon>Alphaproteobacteria</taxon>
        <taxon>Caulobacterales</taxon>
        <taxon>Caulobacteraceae</taxon>
        <taxon>Caulobacter</taxon>
    </lineage>
</organism>
<dbReference type="PANTHER" id="PTHR43179:SF12">
    <property type="entry name" value="GALACTOFURANOSYLTRANSFERASE GLFT2"/>
    <property type="match status" value="1"/>
</dbReference>
<name>A0ABU1MZK2_9CAUL</name>
<dbReference type="RefSeq" id="WP_310031402.1">
    <property type="nucleotide sequence ID" value="NZ_JAVDRL010000006.1"/>
</dbReference>
<accession>A0ABU1MZK2</accession>
<keyword evidence="6" id="KW-1185">Reference proteome</keyword>
<reference evidence="5 6" key="1">
    <citation type="submission" date="2023-07" db="EMBL/GenBank/DDBJ databases">
        <title>Sorghum-associated microbial communities from plants grown in Nebraska, USA.</title>
        <authorList>
            <person name="Schachtman D."/>
        </authorList>
    </citation>
    <scope>NUCLEOTIDE SEQUENCE [LARGE SCALE GENOMIC DNA]</scope>
    <source>
        <strain evidence="5 6">DS2154</strain>
    </source>
</reference>
<evidence type="ECO:0000313" key="5">
    <source>
        <dbReference type="EMBL" id="MDR6531472.1"/>
    </source>
</evidence>
<dbReference type="PANTHER" id="PTHR43179">
    <property type="entry name" value="RHAMNOSYLTRANSFERASE WBBL"/>
    <property type="match status" value="1"/>
</dbReference>
<evidence type="ECO:0000259" key="4">
    <source>
        <dbReference type="Pfam" id="PF00535"/>
    </source>
</evidence>
<dbReference type="InterPro" id="IPR001173">
    <property type="entry name" value="Glyco_trans_2-like"/>
</dbReference>
<evidence type="ECO:0000256" key="3">
    <source>
        <dbReference type="ARBA" id="ARBA00022679"/>
    </source>
</evidence>
<dbReference type="SUPFAM" id="SSF53448">
    <property type="entry name" value="Nucleotide-diphospho-sugar transferases"/>
    <property type="match status" value="1"/>
</dbReference>
<evidence type="ECO:0000256" key="1">
    <source>
        <dbReference type="ARBA" id="ARBA00006739"/>
    </source>
</evidence>
<comment type="caution">
    <text evidence="5">The sequence shown here is derived from an EMBL/GenBank/DDBJ whole genome shotgun (WGS) entry which is preliminary data.</text>
</comment>
<dbReference type="EMBL" id="JAVDRL010000006">
    <property type="protein sequence ID" value="MDR6531472.1"/>
    <property type="molecule type" value="Genomic_DNA"/>
</dbReference>
<keyword evidence="3" id="KW-0808">Transferase</keyword>
<feature type="domain" description="Glycosyltransferase 2-like" evidence="4">
    <location>
        <begin position="27"/>
        <end position="192"/>
    </location>
</feature>
<protein>
    <submittedName>
        <fullName evidence="5">Glycosyltransferase involved in cell wall biosynthesis</fullName>
    </submittedName>
</protein>
<evidence type="ECO:0000256" key="2">
    <source>
        <dbReference type="ARBA" id="ARBA00022676"/>
    </source>
</evidence>
<gene>
    <name evidence="5" type="ORF">J2800_002219</name>
</gene>
<comment type="similarity">
    <text evidence="1">Belongs to the glycosyltransferase 2 family.</text>
</comment>
<dbReference type="Pfam" id="PF00535">
    <property type="entry name" value="Glycos_transf_2"/>
    <property type="match status" value="1"/>
</dbReference>
<dbReference type="Gene3D" id="3.90.550.10">
    <property type="entry name" value="Spore Coat Polysaccharide Biosynthesis Protein SpsA, Chain A"/>
    <property type="match status" value="1"/>
</dbReference>
<dbReference type="Proteomes" id="UP001262754">
    <property type="component" value="Unassembled WGS sequence"/>
</dbReference>
<sequence>MTVVTETLTDNAAWAALDHKAPAPRLSVLIPTYRDDPSALLKALDEPGADAEIVLLDDGGGDAALTRRMAARIEKLKLPARLIALSSNEGRAKGRNRLARHARGRHLLFLDSDMLPDPIGFLARWAAVAADDTPVAFGGFTLDQTPRRPEHELHRAMALKSDCTPAPERAKEPEKHVFTSNLLVRRDVFETIGFDEGFAGWGWEDVEWAMRVAQRHPILHIDNSATHLGLDTAATLAAKYEQSAGNFARVVAAHRDVVSAYPSYKVATKLKALPLRHAWRPMLKTFALNEAAPTPLRALALRLYRAALYSDAV</sequence>